<evidence type="ECO:0000313" key="7">
    <source>
        <dbReference type="EMBL" id="ACB50933.1"/>
    </source>
</evidence>
<sequence>MKTAWVFPGQGSQAVGMGVDLATTPIGKDRFEEAKDILGWSVLDRCQGDETELAKTLYTQPCLYVVESILIDLLKDKGQKVDLVAGHSLGEYSALYAAEVFDFATGLRLVKRRSELMSESAGGKMVALMKFDRCQLEEAIAAIPDVVLANDNSDQQVVISGSPEAVDQLCSQVKTKRAIELKVSGAFHSPMMAQAAVKFKELLEEADFSEAKVPVLSNVDPTPSTSATVLKDRLTQQMTGSVRWREIMLALPQQEITQVLEVGPGKVLAGLIKRACPNVEVSNVGSLNDF</sequence>
<dbReference type="PANTHER" id="PTHR42681">
    <property type="entry name" value="MALONYL-COA-ACYL CARRIER PROTEIN TRANSACYLASE, MITOCHONDRIAL"/>
    <property type="match status" value="1"/>
</dbReference>
<protein>
    <recommendedName>
        <fullName evidence="4">Malonyl CoA-acyl carrier protein transacylase</fullName>
        <ecNumber evidence="4">2.3.1.39</ecNumber>
    </recommendedName>
</protein>
<organism evidence="7 8">
    <name type="scientific">Crocosphaera subtropica (strain ATCC 51142 / BH68)</name>
    <name type="common">Cyanothece sp. (strain ATCC 51142)</name>
    <dbReference type="NCBI Taxonomy" id="43989"/>
    <lineage>
        <taxon>Bacteria</taxon>
        <taxon>Bacillati</taxon>
        <taxon>Cyanobacteriota</taxon>
        <taxon>Cyanophyceae</taxon>
        <taxon>Oscillatoriophycideae</taxon>
        <taxon>Chroococcales</taxon>
        <taxon>Aphanothecaceae</taxon>
        <taxon>Crocosphaera</taxon>
        <taxon>Crocosphaera subtropica</taxon>
    </lineage>
</organism>
<dbReference type="GO" id="GO:0006633">
    <property type="term" value="P:fatty acid biosynthetic process"/>
    <property type="evidence" value="ECO:0007669"/>
    <property type="project" value="TreeGrafter"/>
</dbReference>
<dbReference type="AlphaFoldDB" id="B1WXU6"/>
<feature type="active site" evidence="5">
    <location>
        <position position="188"/>
    </location>
</feature>
<evidence type="ECO:0000256" key="2">
    <source>
        <dbReference type="ARBA" id="ARBA00023315"/>
    </source>
</evidence>
<dbReference type="OrthoDB" id="9805460at2"/>
<feature type="domain" description="Malonyl-CoA:ACP transacylase (MAT)" evidence="6">
    <location>
        <begin position="6"/>
        <end position="289"/>
    </location>
</feature>
<evidence type="ECO:0000256" key="4">
    <source>
        <dbReference type="PIRNR" id="PIRNR000446"/>
    </source>
</evidence>
<dbReference type="InterPro" id="IPR001227">
    <property type="entry name" value="Ac_transferase_dom_sf"/>
</dbReference>
<dbReference type="PANTHER" id="PTHR42681:SF1">
    <property type="entry name" value="MALONYL-COA-ACYL CARRIER PROTEIN TRANSACYLASE, MITOCHONDRIAL"/>
    <property type="match status" value="1"/>
</dbReference>
<dbReference type="EMBL" id="CP000806">
    <property type="protein sequence ID" value="ACB50933.1"/>
    <property type="molecule type" value="Genomic_DNA"/>
</dbReference>
<dbReference type="InterPro" id="IPR016035">
    <property type="entry name" value="Acyl_Trfase/lysoPLipase"/>
</dbReference>
<keyword evidence="8" id="KW-1185">Reference proteome</keyword>
<feature type="active site" evidence="5">
    <location>
        <position position="88"/>
    </location>
</feature>
<reference evidence="7 8" key="1">
    <citation type="journal article" date="2008" name="Proc. Natl. Acad. Sci. U.S.A.">
        <title>The genome of Cyanothece 51142, a unicellular diazotrophic cyanobacterium important in the marine nitrogen cycle.</title>
        <authorList>
            <person name="Welsh E.A."/>
            <person name="Liberton M."/>
            <person name="Stoeckel J."/>
            <person name="Loh T."/>
            <person name="Elvitigala T."/>
            <person name="Wang C."/>
            <person name="Wollam A."/>
            <person name="Fulton R.S."/>
            <person name="Clifton S.W."/>
            <person name="Jacobs J.M."/>
            <person name="Aurora R."/>
            <person name="Ghosh B.K."/>
            <person name="Sherman L.A."/>
            <person name="Smith R.D."/>
            <person name="Wilson R.K."/>
            <person name="Pakrasi H.B."/>
        </authorList>
    </citation>
    <scope>NUCLEOTIDE SEQUENCE [LARGE SCALE GENOMIC DNA]</scope>
    <source>
        <strain evidence="8">ATCC 51142 / BH68</strain>
    </source>
</reference>
<dbReference type="InterPro" id="IPR014043">
    <property type="entry name" value="Acyl_transferase_dom"/>
</dbReference>
<accession>B1WXU6</accession>
<evidence type="ECO:0000256" key="3">
    <source>
        <dbReference type="ARBA" id="ARBA00048462"/>
    </source>
</evidence>
<dbReference type="RefSeq" id="WP_009544388.1">
    <property type="nucleotide sequence ID" value="NC_010546.1"/>
</dbReference>
<dbReference type="KEGG" id="cyt:cce_1583"/>
<dbReference type="SMART" id="SM00827">
    <property type="entry name" value="PKS_AT"/>
    <property type="match status" value="1"/>
</dbReference>
<name>B1WXU6_CROS5</name>
<dbReference type="PIRSF" id="PIRSF000446">
    <property type="entry name" value="Mct"/>
    <property type="match status" value="1"/>
</dbReference>
<keyword evidence="2 4" id="KW-0012">Acyltransferase</keyword>
<dbReference type="GO" id="GO:0005829">
    <property type="term" value="C:cytosol"/>
    <property type="evidence" value="ECO:0007669"/>
    <property type="project" value="TreeGrafter"/>
</dbReference>
<dbReference type="eggNOG" id="COG0331">
    <property type="taxonomic scope" value="Bacteria"/>
</dbReference>
<dbReference type="HOGENOM" id="CLU_030558_1_3_3"/>
<dbReference type="InterPro" id="IPR004410">
    <property type="entry name" value="Malonyl_CoA-ACP_transAc_FabD"/>
</dbReference>
<proteinExistence type="inferred from homology"/>
<dbReference type="Proteomes" id="UP000001203">
    <property type="component" value="Chromosome circular"/>
</dbReference>
<evidence type="ECO:0000256" key="1">
    <source>
        <dbReference type="ARBA" id="ARBA00022679"/>
    </source>
</evidence>
<dbReference type="GO" id="GO:0004314">
    <property type="term" value="F:[acyl-carrier-protein] S-malonyltransferase activity"/>
    <property type="evidence" value="ECO:0007669"/>
    <property type="project" value="UniProtKB-EC"/>
</dbReference>
<dbReference type="InterPro" id="IPR050858">
    <property type="entry name" value="Mal-CoA-ACP_Trans/PKS_FabD"/>
</dbReference>
<dbReference type="Pfam" id="PF00698">
    <property type="entry name" value="Acyl_transf_1"/>
    <property type="match status" value="1"/>
</dbReference>
<dbReference type="InterPro" id="IPR024925">
    <property type="entry name" value="Malonyl_CoA-ACP_transAc"/>
</dbReference>
<dbReference type="SUPFAM" id="SSF52151">
    <property type="entry name" value="FabD/lysophospholipase-like"/>
    <property type="match status" value="1"/>
</dbReference>
<evidence type="ECO:0000256" key="5">
    <source>
        <dbReference type="PIRSR" id="PIRSR000446-1"/>
    </source>
</evidence>
<dbReference type="STRING" id="43989.cce_1583"/>
<dbReference type="InterPro" id="IPR016036">
    <property type="entry name" value="Malonyl_transacylase_ACP-bd"/>
</dbReference>
<keyword evidence="1 4" id="KW-0808">Transferase</keyword>
<dbReference type="NCBIfam" id="TIGR00128">
    <property type="entry name" value="fabD"/>
    <property type="match status" value="1"/>
</dbReference>
<comment type="similarity">
    <text evidence="4">Belongs to the fabD family.</text>
</comment>
<dbReference type="SUPFAM" id="SSF55048">
    <property type="entry name" value="Probable ACP-binding domain of malonyl-CoA ACP transacylase"/>
    <property type="match status" value="1"/>
</dbReference>
<dbReference type="Gene3D" id="3.30.70.250">
    <property type="entry name" value="Malonyl-CoA ACP transacylase, ACP-binding"/>
    <property type="match status" value="1"/>
</dbReference>
<comment type="catalytic activity">
    <reaction evidence="3 4">
        <text>holo-[ACP] + malonyl-CoA = malonyl-[ACP] + CoA</text>
        <dbReference type="Rhea" id="RHEA:41792"/>
        <dbReference type="Rhea" id="RHEA-COMP:9623"/>
        <dbReference type="Rhea" id="RHEA-COMP:9685"/>
        <dbReference type="ChEBI" id="CHEBI:57287"/>
        <dbReference type="ChEBI" id="CHEBI:57384"/>
        <dbReference type="ChEBI" id="CHEBI:64479"/>
        <dbReference type="ChEBI" id="CHEBI:78449"/>
        <dbReference type="EC" id="2.3.1.39"/>
    </reaction>
</comment>
<dbReference type="Gene3D" id="3.40.366.10">
    <property type="entry name" value="Malonyl-Coenzyme A Acyl Carrier Protein, domain 2"/>
    <property type="match status" value="1"/>
</dbReference>
<evidence type="ECO:0000259" key="6">
    <source>
        <dbReference type="SMART" id="SM00827"/>
    </source>
</evidence>
<gene>
    <name evidence="7" type="primary">fabD</name>
    <name evidence="7" type="ordered locus">cce_1583</name>
</gene>
<evidence type="ECO:0000313" key="8">
    <source>
        <dbReference type="Proteomes" id="UP000001203"/>
    </source>
</evidence>
<dbReference type="EC" id="2.3.1.39" evidence="4"/>